<keyword evidence="3 6" id="KW-0812">Transmembrane</keyword>
<comment type="subcellular location">
    <subcellularLocation>
        <location evidence="6">Cell membrane</location>
        <topology evidence="6">Multi-pass membrane protein</topology>
    </subcellularLocation>
    <subcellularLocation>
        <location evidence="1">Membrane</location>
        <topology evidence="1">Multi-pass membrane protein</topology>
    </subcellularLocation>
</comment>
<dbReference type="InterPro" id="IPR035906">
    <property type="entry name" value="MetI-like_sf"/>
</dbReference>
<dbReference type="RefSeq" id="WP_015652385.1">
    <property type="nucleotide sequence ID" value="NC_020506.1"/>
</dbReference>
<feature type="transmembrane region" description="Helical" evidence="6">
    <location>
        <begin position="149"/>
        <end position="167"/>
    </location>
</feature>
<organism evidence="8 9">
    <name type="scientific">Corynebacterium callunae DSM 20147</name>
    <dbReference type="NCBI Taxonomy" id="1121353"/>
    <lineage>
        <taxon>Bacteria</taxon>
        <taxon>Bacillati</taxon>
        <taxon>Actinomycetota</taxon>
        <taxon>Actinomycetes</taxon>
        <taxon>Mycobacteriales</taxon>
        <taxon>Corynebacteriaceae</taxon>
        <taxon>Corynebacterium</taxon>
    </lineage>
</organism>
<keyword evidence="4 6" id="KW-1133">Transmembrane helix</keyword>
<evidence type="ECO:0000259" key="7">
    <source>
        <dbReference type="PROSITE" id="PS50928"/>
    </source>
</evidence>
<dbReference type="Pfam" id="PF00528">
    <property type="entry name" value="BPD_transp_1"/>
    <property type="match status" value="1"/>
</dbReference>
<dbReference type="KEGG" id="ccn:H924_12710"/>
<dbReference type="STRING" id="1121353.H924_12710"/>
<feature type="transmembrane region" description="Helical" evidence="6">
    <location>
        <begin position="179"/>
        <end position="201"/>
    </location>
</feature>
<feature type="transmembrane region" description="Helical" evidence="6">
    <location>
        <begin position="50"/>
        <end position="73"/>
    </location>
</feature>
<evidence type="ECO:0000256" key="2">
    <source>
        <dbReference type="ARBA" id="ARBA00022448"/>
    </source>
</evidence>
<dbReference type="InterPro" id="IPR051204">
    <property type="entry name" value="ABC_transp_perm/SBD"/>
</dbReference>
<dbReference type="GO" id="GO:0031460">
    <property type="term" value="P:glycine betaine transport"/>
    <property type="evidence" value="ECO:0007669"/>
    <property type="project" value="TreeGrafter"/>
</dbReference>
<keyword evidence="5 6" id="KW-0472">Membrane</keyword>
<dbReference type="SUPFAM" id="SSF161098">
    <property type="entry name" value="MetI-like"/>
    <property type="match status" value="1"/>
</dbReference>
<feature type="domain" description="ABC transmembrane type-1" evidence="7">
    <location>
        <begin position="15"/>
        <end position="197"/>
    </location>
</feature>
<sequence>MTWLSNNVELILQLMGVHLMYAIPAIVLSLVISIPIGWAAHRWKISRAALLTLIGLLYTIPSLPMFILVPALVGTDIRSGATMVIVLTLYGIALMVRSVTDGFGSVPAAALKAAEGIGYNSRQKFWAVQLPLAAPVILAGLRVVTVSTVSLVTVGAVVGIQSLGFLFTDGFQRGIIAEVVCGLLLTVVVALLLDAACVWGGKLLLPWTRNAAGSAPAEAAR</sequence>
<keyword evidence="9" id="KW-1185">Reference proteome</keyword>
<evidence type="ECO:0000313" key="8">
    <source>
        <dbReference type="EMBL" id="AGG67963.1"/>
    </source>
</evidence>
<dbReference type="PANTHER" id="PTHR30177:SF4">
    <property type="entry name" value="OSMOPROTECTANT IMPORT PERMEASE PROTEIN OSMW"/>
    <property type="match status" value="1"/>
</dbReference>
<accession>M1V0T8</accession>
<comment type="similarity">
    <text evidence="6">Belongs to the binding-protein-dependent transport system permease family.</text>
</comment>
<dbReference type="PANTHER" id="PTHR30177">
    <property type="entry name" value="GLYCINE BETAINE/L-PROLINE TRANSPORT SYSTEM PERMEASE PROTEIN PROW"/>
    <property type="match status" value="1"/>
</dbReference>
<dbReference type="GO" id="GO:0005886">
    <property type="term" value="C:plasma membrane"/>
    <property type="evidence" value="ECO:0007669"/>
    <property type="project" value="UniProtKB-SubCell"/>
</dbReference>
<name>M1V0T8_9CORY</name>
<dbReference type="CDD" id="cd06261">
    <property type="entry name" value="TM_PBP2"/>
    <property type="match status" value="1"/>
</dbReference>
<feature type="transmembrane region" description="Helical" evidence="6">
    <location>
        <begin position="20"/>
        <end position="38"/>
    </location>
</feature>
<keyword evidence="2 6" id="KW-0813">Transport</keyword>
<dbReference type="PROSITE" id="PS50928">
    <property type="entry name" value="ABC_TM1"/>
    <property type="match status" value="1"/>
</dbReference>
<evidence type="ECO:0000256" key="5">
    <source>
        <dbReference type="ARBA" id="ARBA00023136"/>
    </source>
</evidence>
<dbReference type="Gene3D" id="1.10.3720.10">
    <property type="entry name" value="MetI-like"/>
    <property type="match status" value="1"/>
</dbReference>
<dbReference type="AlphaFoldDB" id="M1V0T8"/>
<dbReference type="Proteomes" id="UP000011760">
    <property type="component" value="Chromosome"/>
</dbReference>
<proteinExistence type="inferred from homology"/>
<dbReference type="eggNOG" id="COG1174">
    <property type="taxonomic scope" value="Bacteria"/>
</dbReference>
<evidence type="ECO:0000256" key="1">
    <source>
        <dbReference type="ARBA" id="ARBA00004141"/>
    </source>
</evidence>
<dbReference type="PATRIC" id="fig|1121353.3.peg.2599"/>
<dbReference type="InterPro" id="IPR000515">
    <property type="entry name" value="MetI-like"/>
</dbReference>
<evidence type="ECO:0000256" key="6">
    <source>
        <dbReference type="RuleBase" id="RU363032"/>
    </source>
</evidence>
<dbReference type="EMBL" id="CP004354">
    <property type="protein sequence ID" value="AGG67963.1"/>
    <property type="molecule type" value="Genomic_DNA"/>
</dbReference>
<dbReference type="GO" id="GO:0055085">
    <property type="term" value="P:transmembrane transport"/>
    <property type="evidence" value="ECO:0007669"/>
    <property type="project" value="InterPro"/>
</dbReference>
<evidence type="ECO:0000256" key="3">
    <source>
        <dbReference type="ARBA" id="ARBA00022692"/>
    </source>
</evidence>
<reference evidence="8 9" key="1">
    <citation type="submission" date="2013-02" db="EMBL/GenBank/DDBJ databases">
        <title>The complete genome sequence of Corynebacterium callunae DSM 20147.</title>
        <authorList>
            <person name="Ruckert C."/>
            <person name="Albersmeier A."/>
            <person name="Kalinowski J."/>
        </authorList>
    </citation>
    <scope>NUCLEOTIDE SEQUENCE [LARGE SCALE GENOMIC DNA]</scope>
    <source>
        <strain evidence="8 9">DSM 20147</strain>
    </source>
</reference>
<protein>
    <submittedName>
        <fullName evidence="8">Transport system permease</fullName>
    </submittedName>
</protein>
<gene>
    <name evidence="8" type="ORF">H924_12710</name>
</gene>
<evidence type="ECO:0000313" key="9">
    <source>
        <dbReference type="Proteomes" id="UP000011760"/>
    </source>
</evidence>
<dbReference type="HOGENOM" id="CLU_046113_7_2_11"/>
<evidence type="ECO:0000256" key="4">
    <source>
        <dbReference type="ARBA" id="ARBA00022989"/>
    </source>
</evidence>
<dbReference type="OrthoDB" id="3233284at2"/>
<feature type="transmembrane region" description="Helical" evidence="6">
    <location>
        <begin position="79"/>
        <end position="96"/>
    </location>
</feature>